<dbReference type="PROSITE" id="PS50003">
    <property type="entry name" value="PH_DOMAIN"/>
    <property type="match status" value="1"/>
</dbReference>
<protein>
    <submittedName>
        <fullName evidence="6">DAGKc domain-containing protein</fullName>
    </submittedName>
</protein>
<dbReference type="SMART" id="SM00046">
    <property type="entry name" value="DAGKc"/>
    <property type="match status" value="1"/>
</dbReference>
<organism evidence="4 6">
    <name type="scientific">Dracunculus medinensis</name>
    <name type="common">Guinea worm</name>
    <dbReference type="NCBI Taxonomy" id="318479"/>
    <lineage>
        <taxon>Eukaryota</taxon>
        <taxon>Metazoa</taxon>
        <taxon>Ecdysozoa</taxon>
        <taxon>Nematoda</taxon>
        <taxon>Chromadorea</taxon>
        <taxon>Rhabditida</taxon>
        <taxon>Spirurina</taxon>
        <taxon>Dracunculoidea</taxon>
        <taxon>Dracunculidae</taxon>
        <taxon>Dracunculus</taxon>
    </lineage>
</organism>
<name>A0A0N4UI97_DRAME</name>
<proteinExistence type="predicted"/>
<evidence type="ECO:0000259" key="2">
    <source>
        <dbReference type="PROSITE" id="PS50146"/>
    </source>
</evidence>
<feature type="domain" description="PH" evidence="1">
    <location>
        <begin position="1"/>
        <end position="59"/>
    </location>
</feature>
<dbReference type="Gene3D" id="3.40.50.10330">
    <property type="entry name" value="Probable inorganic polyphosphate/atp-NAD kinase, domain 1"/>
    <property type="match status" value="1"/>
</dbReference>
<reference evidence="6" key="1">
    <citation type="submission" date="2017-02" db="UniProtKB">
        <authorList>
            <consortium name="WormBaseParasite"/>
        </authorList>
    </citation>
    <scope>IDENTIFICATION</scope>
</reference>
<dbReference type="InterPro" id="IPR016064">
    <property type="entry name" value="NAD/diacylglycerol_kinase_sf"/>
</dbReference>
<keyword evidence="5" id="KW-1185">Reference proteome</keyword>
<evidence type="ECO:0000313" key="3">
    <source>
        <dbReference type="EMBL" id="VDN59982.1"/>
    </source>
</evidence>
<dbReference type="InterPro" id="IPR017438">
    <property type="entry name" value="ATP-NAD_kinase_N"/>
</dbReference>
<dbReference type="InterPro" id="IPR050187">
    <property type="entry name" value="Lipid_Phosphate_FormReg"/>
</dbReference>
<evidence type="ECO:0000313" key="5">
    <source>
        <dbReference type="Proteomes" id="UP000274756"/>
    </source>
</evidence>
<dbReference type="InterPro" id="IPR001849">
    <property type="entry name" value="PH_domain"/>
</dbReference>
<gene>
    <name evidence="3" type="ORF">DME_LOCUS9955</name>
</gene>
<dbReference type="PROSITE" id="PS50146">
    <property type="entry name" value="DAGK"/>
    <property type="match status" value="1"/>
</dbReference>
<evidence type="ECO:0000313" key="6">
    <source>
        <dbReference type="WBParaSite" id="DME_0000731901-mRNA-1"/>
    </source>
</evidence>
<dbReference type="Pfam" id="PF00781">
    <property type="entry name" value="DAGK_cat"/>
    <property type="match status" value="1"/>
</dbReference>
<dbReference type="PANTHER" id="PTHR12358:SF111">
    <property type="entry name" value="CERAMIDE KINASE, ISOFORM A"/>
    <property type="match status" value="1"/>
</dbReference>
<evidence type="ECO:0000259" key="1">
    <source>
        <dbReference type="PROSITE" id="PS50003"/>
    </source>
</evidence>
<dbReference type="WBParaSite" id="DME_0000731901-mRNA-1">
    <property type="protein sequence ID" value="DME_0000731901-mRNA-1"/>
    <property type="gene ID" value="DME_0000731901"/>
</dbReference>
<dbReference type="InterPro" id="IPR045363">
    <property type="entry name" value="CERK_C"/>
</dbReference>
<dbReference type="GO" id="GO:0001729">
    <property type="term" value="F:ceramide kinase activity"/>
    <property type="evidence" value="ECO:0007669"/>
    <property type="project" value="TreeGrafter"/>
</dbReference>
<dbReference type="AlphaFoldDB" id="A0A0N4UI97"/>
<dbReference type="Proteomes" id="UP000274756">
    <property type="component" value="Unassembled WGS sequence"/>
</dbReference>
<accession>A0A0N4UI97</accession>
<dbReference type="SUPFAM" id="SSF111331">
    <property type="entry name" value="NAD kinase/diacylglycerol kinase-like"/>
    <property type="match status" value="1"/>
</dbReference>
<dbReference type="InterPro" id="IPR001206">
    <property type="entry name" value="Diacylglycerol_kinase_cat_dom"/>
</dbReference>
<dbReference type="EMBL" id="UYYG01001197">
    <property type="protein sequence ID" value="VDN59982.1"/>
    <property type="molecule type" value="Genomic_DNA"/>
</dbReference>
<sequence length="458" mass="52097">MALFILLQNAKHAETPNSLFLYFAENSKHCIWRIREVILVFTTSSEKKHWLDILEMAVSQLTRRPKRLLVFVNPYGGKGKAKRIYSNYVCFFFVELILEMAGITCEVFLTQRANHAYDHLRQLDKSVWDNIDGVVSVGGDGLFNECLSAIVCRTQEDASKDICNVNIDCLQTPRMRFGIIGAGSANSIVSSVHGTNDYSTAAIHIAIGSQCFVDVCTVHRGDDLMRISANAISYGWLGDVLADSERYRWMGPLRYQFSALRTTLRHPTYFGRISFKLIPELEDKSKAPVLPRCKKPCSLCDWYGVYPHHVQTDFAHVICCVIPCVSPFTPYGLAPFTGIGDGTMDLAILSNVTRCANLRFMRKVAMHGGKSVLKMSNMLNVFRVSQWMFTPESDNANQGSWNLDGESFLLRILHINYSRLHTRLIKYFGQEFDLNQPVKKRKCRCCRRKRMSNIILLD</sequence>
<dbReference type="GO" id="GO:0016020">
    <property type="term" value="C:membrane"/>
    <property type="evidence" value="ECO:0007669"/>
    <property type="project" value="GOC"/>
</dbReference>
<reference evidence="3 5" key="2">
    <citation type="submission" date="2018-11" db="EMBL/GenBank/DDBJ databases">
        <authorList>
            <consortium name="Pathogen Informatics"/>
        </authorList>
    </citation>
    <scope>NUCLEOTIDE SEQUENCE [LARGE SCALE GENOMIC DNA]</scope>
</reference>
<dbReference type="Pfam" id="PF19280">
    <property type="entry name" value="CERK_C"/>
    <property type="match status" value="1"/>
</dbReference>
<dbReference type="Proteomes" id="UP000038040">
    <property type="component" value="Unplaced"/>
</dbReference>
<dbReference type="STRING" id="318479.A0A0N4UI97"/>
<dbReference type="GO" id="GO:0006672">
    <property type="term" value="P:ceramide metabolic process"/>
    <property type="evidence" value="ECO:0007669"/>
    <property type="project" value="TreeGrafter"/>
</dbReference>
<feature type="domain" description="DAGKc" evidence="2">
    <location>
        <begin position="63"/>
        <end position="221"/>
    </location>
</feature>
<dbReference type="PANTHER" id="PTHR12358">
    <property type="entry name" value="SPHINGOSINE KINASE"/>
    <property type="match status" value="1"/>
</dbReference>
<dbReference type="Gene3D" id="2.60.200.40">
    <property type="match status" value="1"/>
</dbReference>
<evidence type="ECO:0000313" key="4">
    <source>
        <dbReference type="Proteomes" id="UP000038040"/>
    </source>
</evidence>
<dbReference type="OrthoDB" id="530923at2759"/>